<evidence type="ECO:0000256" key="20">
    <source>
        <dbReference type="SAM" id="MobiDB-lite"/>
    </source>
</evidence>
<evidence type="ECO:0000313" key="24">
    <source>
        <dbReference type="EMBL" id="AFC27352.1"/>
    </source>
</evidence>
<dbReference type="KEGG" id="pmq:PM3016_376"/>
<dbReference type="Pfam" id="PF00512">
    <property type="entry name" value="HisKA"/>
    <property type="match status" value="1"/>
</dbReference>
<keyword evidence="5" id="KW-1003">Cell membrane</keyword>
<dbReference type="PANTHER" id="PTHR43047">
    <property type="entry name" value="TWO-COMPONENT HISTIDINE PROTEIN KINASE"/>
    <property type="match status" value="1"/>
</dbReference>
<feature type="domain" description="Histidine kinase" evidence="21">
    <location>
        <begin position="79"/>
        <end position="301"/>
    </location>
</feature>
<evidence type="ECO:0000256" key="3">
    <source>
        <dbReference type="ARBA" id="ARBA00006402"/>
    </source>
</evidence>
<sequence>MTTIGEPEEAQRLRETIARLSDELIRSKQREDAALTEFSVMNNELITLQRLLAKTNAQLKTAKEEAERANAAKSDLLAMISHEIRTPLSGIMGMSELLGLSGKAAEARQELALIRSSAALLLTIAHDLLDLSRMEAGKLTLVSRPFRLREVLLHVVELLTPSAVSNGTALLQQVEERIAPVLVGDADRIRQVLINLAGNAIKFTPGGTVTIRVDLLGGGAGEQRIAMEIRDTGRGIPQEKLSELFQPYYQAHDASSADMPKGTGLGLSITKRIVELMGGTIAVQSVLGEGSTFRVELPLPVGENSGRADEPDSGPADLPQRAAVKREIAVLLAEDDAISRQVILMQLQKLGLSRITTAGSGTEAVEACARGTFDIILMDHHMPGMNGSEAVRAIRLQEAAAGRPRIPILSLSGSTLGRAGESRVLGSELDDALMKPFTLKALREALEKWVPAFRPEPQPELLEQEVLAELLELDPSRALLRQLVADYLADTPGRLQRLKEAADRGSHEEIARLAHSLKSGSVTLGLRPLSDLLHTLEEEAREGQPSGKLACLVSGVLAEYERADTVLRQLV</sequence>
<dbReference type="Pfam" id="PF01627">
    <property type="entry name" value="Hpt"/>
    <property type="match status" value="1"/>
</dbReference>
<dbReference type="SMART" id="SM00387">
    <property type="entry name" value="HATPase_c"/>
    <property type="match status" value="1"/>
</dbReference>
<comment type="catalytic activity">
    <reaction evidence="1">
        <text>ATP + protein L-histidine = ADP + protein N-phospho-L-histidine.</text>
        <dbReference type="EC" id="2.7.13.3"/>
    </reaction>
</comment>
<dbReference type="PRINTS" id="PR00344">
    <property type="entry name" value="BCTRLSENSOR"/>
</dbReference>
<dbReference type="PANTHER" id="PTHR43047:SF64">
    <property type="entry name" value="HISTIDINE KINASE CONTAINING CHEY-HOMOLOGOUS RECEIVER DOMAIN AND PAS DOMAIN-RELATED"/>
    <property type="match status" value="1"/>
</dbReference>
<evidence type="ECO:0000256" key="19">
    <source>
        <dbReference type="SAM" id="Coils"/>
    </source>
</evidence>
<dbReference type="InterPro" id="IPR003661">
    <property type="entry name" value="HisK_dim/P_dom"/>
</dbReference>
<dbReference type="CDD" id="cd16922">
    <property type="entry name" value="HATPase_EvgS-ArcB-TorS-like"/>
    <property type="match status" value="1"/>
</dbReference>
<dbReference type="Pfam" id="PF02518">
    <property type="entry name" value="HATPase_c"/>
    <property type="match status" value="1"/>
</dbReference>
<dbReference type="Pfam" id="PF00072">
    <property type="entry name" value="Response_reg"/>
    <property type="match status" value="1"/>
</dbReference>
<dbReference type="GO" id="GO:0005524">
    <property type="term" value="F:ATP binding"/>
    <property type="evidence" value="ECO:0007669"/>
    <property type="project" value="UniProtKB-KW"/>
</dbReference>
<evidence type="ECO:0000256" key="16">
    <source>
        <dbReference type="ARBA" id="ARBA00074306"/>
    </source>
</evidence>
<feature type="domain" description="Response regulatory" evidence="22">
    <location>
        <begin position="329"/>
        <end position="450"/>
    </location>
</feature>
<evidence type="ECO:0000256" key="10">
    <source>
        <dbReference type="ARBA" id="ARBA00022741"/>
    </source>
</evidence>
<evidence type="ECO:0000256" key="11">
    <source>
        <dbReference type="ARBA" id="ARBA00022777"/>
    </source>
</evidence>
<dbReference type="Gene3D" id="3.40.50.2300">
    <property type="match status" value="1"/>
</dbReference>
<comment type="subcellular location">
    <subcellularLocation>
        <location evidence="2">Cell inner membrane</location>
        <topology evidence="2">Multi-pass membrane protein</topology>
    </subcellularLocation>
</comment>
<dbReference type="InterPro" id="IPR003594">
    <property type="entry name" value="HATPase_dom"/>
</dbReference>
<dbReference type="SMART" id="SM00073">
    <property type="entry name" value="HPT"/>
    <property type="match status" value="1"/>
</dbReference>
<keyword evidence="9" id="KW-0812">Transmembrane</keyword>
<evidence type="ECO:0000256" key="4">
    <source>
        <dbReference type="ARBA" id="ARBA00012438"/>
    </source>
</evidence>
<feature type="modified residue" description="Phosphohistidine" evidence="17">
    <location>
        <position position="515"/>
    </location>
</feature>
<dbReference type="Proteomes" id="UP000007523">
    <property type="component" value="Chromosome"/>
</dbReference>
<feature type="coiled-coil region" evidence="19">
    <location>
        <begin position="10"/>
        <end position="79"/>
    </location>
</feature>
<dbReference type="InterPro" id="IPR011006">
    <property type="entry name" value="CheY-like_superfamily"/>
</dbReference>
<dbReference type="STRING" id="1116391.PM3016_376"/>
<dbReference type="InterPro" id="IPR036097">
    <property type="entry name" value="HisK_dim/P_sf"/>
</dbReference>
<evidence type="ECO:0000259" key="22">
    <source>
        <dbReference type="PROSITE" id="PS50110"/>
    </source>
</evidence>
<proteinExistence type="inferred from homology"/>
<dbReference type="SMART" id="SM00448">
    <property type="entry name" value="REC"/>
    <property type="match status" value="1"/>
</dbReference>
<keyword evidence="13" id="KW-1133">Transmembrane helix</keyword>
<evidence type="ECO:0000256" key="8">
    <source>
        <dbReference type="ARBA" id="ARBA00022679"/>
    </source>
</evidence>
<dbReference type="PROSITE" id="PS50894">
    <property type="entry name" value="HPT"/>
    <property type="match status" value="1"/>
</dbReference>
<dbReference type="EMBL" id="CP003235">
    <property type="protein sequence ID" value="AFC27352.1"/>
    <property type="molecule type" value="Genomic_DNA"/>
</dbReference>
<dbReference type="SUPFAM" id="SSF47226">
    <property type="entry name" value="Histidine-containing phosphotransfer domain, HPT domain"/>
    <property type="match status" value="1"/>
</dbReference>
<dbReference type="GO" id="GO:0000155">
    <property type="term" value="F:phosphorelay sensor kinase activity"/>
    <property type="evidence" value="ECO:0007669"/>
    <property type="project" value="InterPro"/>
</dbReference>
<dbReference type="Gene3D" id="1.20.120.160">
    <property type="entry name" value="HPT domain"/>
    <property type="match status" value="1"/>
</dbReference>
<protein>
    <recommendedName>
        <fullName evidence="16">Circadian input-output histidine kinase CikA</fullName>
        <ecNumber evidence="4">2.7.13.3</ecNumber>
    </recommendedName>
</protein>
<dbReference type="Gene3D" id="1.10.287.130">
    <property type="match status" value="1"/>
</dbReference>
<evidence type="ECO:0000256" key="6">
    <source>
        <dbReference type="ARBA" id="ARBA00022519"/>
    </source>
</evidence>
<dbReference type="SMART" id="SM00388">
    <property type="entry name" value="HisKA"/>
    <property type="match status" value="1"/>
</dbReference>
<dbReference type="SUPFAM" id="SSF55874">
    <property type="entry name" value="ATPase domain of HSP90 chaperone/DNA topoisomerase II/histidine kinase"/>
    <property type="match status" value="1"/>
</dbReference>
<reference evidence="24 25" key="1">
    <citation type="journal article" date="2012" name="J. Bacteriol.">
        <title>Complete Genome Sequence of Paenibacillus mucilaginosus 3016, a Bacterium Functional as Microbial Fertilizer.</title>
        <authorList>
            <person name="Ma M."/>
            <person name="Wang Z."/>
            <person name="Li L."/>
            <person name="Jiang X."/>
            <person name="Guan D."/>
            <person name="Cao F."/>
            <person name="Chen H."/>
            <person name="Wang X."/>
            <person name="Shen D."/>
            <person name="Du B."/>
            <person name="Li J."/>
        </authorList>
    </citation>
    <scope>NUCLEOTIDE SEQUENCE [LARGE SCALE GENOMIC DNA]</scope>
    <source>
        <strain evidence="24 25">3016</strain>
    </source>
</reference>
<dbReference type="InterPro" id="IPR036641">
    <property type="entry name" value="HPT_dom_sf"/>
</dbReference>
<feature type="region of interest" description="Disordered" evidence="20">
    <location>
        <begin position="301"/>
        <end position="320"/>
    </location>
</feature>
<keyword evidence="14" id="KW-0902">Two-component regulatory system</keyword>
<evidence type="ECO:0000256" key="12">
    <source>
        <dbReference type="ARBA" id="ARBA00022840"/>
    </source>
</evidence>
<dbReference type="InterPro" id="IPR008207">
    <property type="entry name" value="Sig_transdc_His_kin_Hpt_dom"/>
</dbReference>
<gene>
    <name evidence="24" type="ORF">PM3016_376</name>
</gene>
<evidence type="ECO:0000259" key="21">
    <source>
        <dbReference type="PROSITE" id="PS50109"/>
    </source>
</evidence>
<evidence type="ECO:0000256" key="1">
    <source>
        <dbReference type="ARBA" id="ARBA00000085"/>
    </source>
</evidence>
<evidence type="ECO:0000259" key="23">
    <source>
        <dbReference type="PROSITE" id="PS50894"/>
    </source>
</evidence>
<evidence type="ECO:0000256" key="17">
    <source>
        <dbReference type="PROSITE-ProRule" id="PRU00110"/>
    </source>
</evidence>
<organism evidence="24 25">
    <name type="scientific">Paenibacillus mucilaginosus 3016</name>
    <dbReference type="NCBI Taxonomy" id="1116391"/>
    <lineage>
        <taxon>Bacteria</taxon>
        <taxon>Bacillati</taxon>
        <taxon>Bacillota</taxon>
        <taxon>Bacilli</taxon>
        <taxon>Bacillales</taxon>
        <taxon>Paenibacillaceae</taxon>
        <taxon>Paenibacillus</taxon>
    </lineage>
</organism>
<evidence type="ECO:0000256" key="2">
    <source>
        <dbReference type="ARBA" id="ARBA00004429"/>
    </source>
</evidence>
<dbReference type="CDD" id="cd00088">
    <property type="entry name" value="HPT"/>
    <property type="match status" value="1"/>
</dbReference>
<keyword evidence="10" id="KW-0547">Nucleotide-binding</keyword>
<dbReference type="EC" id="2.7.13.3" evidence="4"/>
<dbReference type="SUPFAM" id="SSF52172">
    <property type="entry name" value="CheY-like"/>
    <property type="match status" value="1"/>
</dbReference>
<keyword evidence="7 18" id="KW-0597">Phosphoprotein</keyword>
<dbReference type="Gene3D" id="3.30.565.10">
    <property type="entry name" value="Histidine kinase-like ATPase, C-terminal domain"/>
    <property type="match status" value="1"/>
</dbReference>
<dbReference type="RefSeq" id="WP_014368262.1">
    <property type="nucleotide sequence ID" value="NC_016935.1"/>
</dbReference>
<evidence type="ECO:0000256" key="14">
    <source>
        <dbReference type="ARBA" id="ARBA00023012"/>
    </source>
</evidence>
<dbReference type="InterPro" id="IPR036890">
    <property type="entry name" value="HATPase_C_sf"/>
</dbReference>
<keyword evidence="15" id="KW-0472">Membrane</keyword>
<evidence type="ECO:0000256" key="13">
    <source>
        <dbReference type="ARBA" id="ARBA00022989"/>
    </source>
</evidence>
<dbReference type="InterPro" id="IPR004358">
    <property type="entry name" value="Sig_transdc_His_kin-like_C"/>
</dbReference>
<keyword evidence="8" id="KW-0808">Transferase</keyword>
<keyword evidence="11" id="KW-0418">Kinase</keyword>
<dbReference type="AlphaFoldDB" id="H6NS58"/>
<comment type="similarity">
    <text evidence="3">In the N-terminal section; belongs to the phytochrome family.</text>
</comment>
<dbReference type="SUPFAM" id="SSF47384">
    <property type="entry name" value="Homodimeric domain of signal transducing histidine kinase"/>
    <property type="match status" value="1"/>
</dbReference>
<name>H6NS58_9BACL</name>
<dbReference type="CDD" id="cd17546">
    <property type="entry name" value="REC_hyHK_CKI1_RcsC-like"/>
    <property type="match status" value="1"/>
</dbReference>
<feature type="modified residue" description="4-aspartylphosphate" evidence="18">
    <location>
        <position position="379"/>
    </location>
</feature>
<dbReference type="CDD" id="cd00082">
    <property type="entry name" value="HisKA"/>
    <property type="match status" value="1"/>
</dbReference>
<dbReference type="GO" id="GO:0005886">
    <property type="term" value="C:plasma membrane"/>
    <property type="evidence" value="ECO:0007669"/>
    <property type="project" value="UniProtKB-SubCell"/>
</dbReference>
<evidence type="ECO:0000256" key="7">
    <source>
        <dbReference type="ARBA" id="ARBA00022553"/>
    </source>
</evidence>
<keyword evidence="12" id="KW-0067">ATP-binding</keyword>
<feature type="domain" description="HPt" evidence="23">
    <location>
        <begin position="476"/>
        <end position="570"/>
    </location>
</feature>
<dbReference type="HOGENOM" id="CLU_000445_104_15_9"/>
<evidence type="ECO:0000256" key="15">
    <source>
        <dbReference type="ARBA" id="ARBA00023136"/>
    </source>
</evidence>
<dbReference type="InterPro" id="IPR005467">
    <property type="entry name" value="His_kinase_dom"/>
</dbReference>
<dbReference type="PROSITE" id="PS50109">
    <property type="entry name" value="HIS_KIN"/>
    <property type="match status" value="1"/>
</dbReference>
<keyword evidence="25" id="KW-1185">Reference proteome</keyword>
<evidence type="ECO:0000256" key="9">
    <source>
        <dbReference type="ARBA" id="ARBA00022692"/>
    </source>
</evidence>
<keyword evidence="6" id="KW-0997">Cell inner membrane</keyword>
<evidence type="ECO:0000313" key="25">
    <source>
        <dbReference type="Proteomes" id="UP000007523"/>
    </source>
</evidence>
<dbReference type="FunFam" id="3.30.565.10:FF:000010">
    <property type="entry name" value="Sensor histidine kinase RcsC"/>
    <property type="match status" value="1"/>
</dbReference>
<evidence type="ECO:0000256" key="18">
    <source>
        <dbReference type="PROSITE-ProRule" id="PRU00169"/>
    </source>
</evidence>
<dbReference type="InterPro" id="IPR001789">
    <property type="entry name" value="Sig_transdc_resp-reg_receiver"/>
</dbReference>
<keyword evidence="19" id="KW-0175">Coiled coil</keyword>
<dbReference type="PROSITE" id="PS50110">
    <property type="entry name" value="RESPONSE_REGULATORY"/>
    <property type="match status" value="1"/>
</dbReference>
<accession>H6NS58</accession>
<evidence type="ECO:0000256" key="5">
    <source>
        <dbReference type="ARBA" id="ARBA00022475"/>
    </source>
</evidence>